<proteinExistence type="predicted"/>
<accession>A0A1R3G6R7</accession>
<protein>
    <submittedName>
        <fullName evidence="1">Uncharacterized protein</fullName>
    </submittedName>
</protein>
<dbReference type="AlphaFoldDB" id="A0A1R3G6R7"/>
<organism evidence="1 2">
    <name type="scientific">Corchorus capsularis</name>
    <name type="common">Jute</name>
    <dbReference type="NCBI Taxonomy" id="210143"/>
    <lineage>
        <taxon>Eukaryota</taxon>
        <taxon>Viridiplantae</taxon>
        <taxon>Streptophyta</taxon>
        <taxon>Embryophyta</taxon>
        <taxon>Tracheophyta</taxon>
        <taxon>Spermatophyta</taxon>
        <taxon>Magnoliopsida</taxon>
        <taxon>eudicotyledons</taxon>
        <taxon>Gunneridae</taxon>
        <taxon>Pentapetalae</taxon>
        <taxon>rosids</taxon>
        <taxon>malvids</taxon>
        <taxon>Malvales</taxon>
        <taxon>Malvaceae</taxon>
        <taxon>Grewioideae</taxon>
        <taxon>Apeibeae</taxon>
        <taxon>Corchorus</taxon>
    </lineage>
</organism>
<dbReference type="EMBL" id="AWWV01015137">
    <property type="protein sequence ID" value="OMO53772.1"/>
    <property type="molecule type" value="Genomic_DNA"/>
</dbReference>
<name>A0A1R3G6R7_COCAP</name>
<reference evidence="1 2" key="1">
    <citation type="submission" date="2013-09" db="EMBL/GenBank/DDBJ databases">
        <title>Corchorus capsularis genome sequencing.</title>
        <authorList>
            <person name="Alam M."/>
            <person name="Haque M.S."/>
            <person name="Islam M.S."/>
            <person name="Emdad E.M."/>
            <person name="Islam M.M."/>
            <person name="Ahmed B."/>
            <person name="Halim A."/>
            <person name="Hossen Q.M.M."/>
            <person name="Hossain M.Z."/>
            <person name="Ahmed R."/>
            <person name="Khan M.M."/>
            <person name="Islam R."/>
            <person name="Rashid M.M."/>
            <person name="Khan S.A."/>
            <person name="Rahman M.S."/>
            <person name="Alam M."/>
        </authorList>
    </citation>
    <scope>NUCLEOTIDE SEQUENCE [LARGE SCALE GENOMIC DNA]</scope>
    <source>
        <strain evidence="2">cv. CVL-1</strain>
        <tissue evidence="1">Whole seedling</tissue>
    </source>
</reference>
<evidence type="ECO:0000313" key="2">
    <source>
        <dbReference type="Proteomes" id="UP000188268"/>
    </source>
</evidence>
<keyword evidence="2" id="KW-1185">Reference proteome</keyword>
<comment type="caution">
    <text evidence="1">The sequence shown here is derived from an EMBL/GenBank/DDBJ whole genome shotgun (WGS) entry which is preliminary data.</text>
</comment>
<gene>
    <name evidence="1" type="ORF">CCACVL1_28360</name>
</gene>
<sequence length="40" mass="4475">MARKKRVVGPGWRVGFRVSFIGLRLCLDASYGSRIPGRLV</sequence>
<evidence type="ECO:0000313" key="1">
    <source>
        <dbReference type="EMBL" id="OMO53772.1"/>
    </source>
</evidence>
<dbReference type="Gramene" id="OMO53772">
    <property type="protein sequence ID" value="OMO53772"/>
    <property type="gene ID" value="CCACVL1_28360"/>
</dbReference>
<dbReference type="Proteomes" id="UP000188268">
    <property type="component" value="Unassembled WGS sequence"/>
</dbReference>